<protein>
    <recommendedName>
        <fullName evidence="3">CCHC-type domain-containing protein</fullName>
    </recommendedName>
</protein>
<keyword evidence="1" id="KW-0862">Zinc</keyword>
<evidence type="ECO:0000256" key="2">
    <source>
        <dbReference type="SAM" id="MobiDB-lite"/>
    </source>
</evidence>
<dbReference type="GO" id="GO:0008270">
    <property type="term" value="F:zinc ion binding"/>
    <property type="evidence" value="ECO:0007669"/>
    <property type="project" value="UniProtKB-KW"/>
</dbReference>
<feature type="compositionally biased region" description="Polar residues" evidence="2">
    <location>
        <begin position="117"/>
        <end position="127"/>
    </location>
</feature>
<dbReference type="Proteomes" id="UP001497382">
    <property type="component" value="Unassembled WGS sequence"/>
</dbReference>
<proteinExistence type="predicted"/>
<accession>A0AAV2BD35</accession>
<keyword evidence="5" id="KW-1185">Reference proteome</keyword>
<feature type="region of interest" description="Disordered" evidence="2">
    <location>
        <begin position="1"/>
        <end position="21"/>
    </location>
</feature>
<evidence type="ECO:0000313" key="4">
    <source>
        <dbReference type="EMBL" id="CAL1293795.1"/>
    </source>
</evidence>
<dbReference type="InterPro" id="IPR001878">
    <property type="entry name" value="Znf_CCHC"/>
</dbReference>
<sequence>MLNRKRYPEQNPKFSEKPKAEKMENRSALTCYGCGKPGYIKAKCPSCTLSTPGEKCISNSISLYTCHASTSPTALLDIRIGDIHGRVCADTGATRSIAEMINLIPVMARGAVLGPKSESSVSNFRVNSQDDERESRSTDIGPYIPWGELPVVTSEDEVEPKLSEDTLSPKIVSEEYKRNSGKRIYSISDSASNCKRINICTR</sequence>
<evidence type="ECO:0000313" key="5">
    <source>
        <dbReference type="Proteomes" id="UP001497382"/>
    </source>
</evidence>
<dbReference type="GO" id="GO:0003676">
    <property type="term" value="F:nucleic acid binding"/>
    <property type="evidence" value="ECO:0007669"/>
    <property type="project" value="InterPro"/>
</dbReference>
<feature type="region of interest" description="Disordered" evidence="2">
    <location>
        <begin position="117"/>
        <end position="140"/>
    </location>
</feature>
<feature type="domain" description="CCHC-type" evidence="3">
    <location>
        <begin position="31"/>
        <end position="46"/>
    </location>
</feature>
<feature type="compositionally biased region" description="Basic and acidic residues" evidence="2">
    <location>
        <begin position="128"/>
        <end position="137"/>
    </location>
</feature>
<evidence type="ECO:0000259" key="3">
    <source>
        <dbReference type="PROSITE" id="PS50158"/>
    </source>
</evidence>
<keyword evidence="1" id="KW-0863">Zinc-finger</keyword>
<reference evidence="4 5" key="1">
    <citation type="submission" date="2024-04" db="EMBL/GenBank/DDBJ databases">
        <authorList>
            <person name="Rising A."/>
            <person name="Reimegard J."/>
            <person name="Sonavane S."/>
            <person name="Akerstrom W."/>
            <person name="Nylinder S."/>
            <person name="Hedman E."/>
            <person name="Kallberg Y."/>
        </authorList>
    </citation>
    <scope>NUCLEOTIDE SEQUENCE [LARGE SCALE GENOMIC DNA]</scope>
</reference>
<keyword evidence="1" id="KW-0479">Metal-binding</keyword>
<dbReference type="PROSITE" id="PS50158">
    <property type="entry name" value="ZF_CCHC"/>
    <property type="match status" value="1"/>
</dbReference>
<organism evidence="4 5">
    <name type="scientific">Larinioides sclopetarius</name>
    <dbReference type="NCBI Taxonomy" id="280406"/>
    <lineage>
        <taxon>Eukaryota</taxon>
        <taxon>Metazoa</taxon>
        <taxon>Ecdysozoa</taxon>
        <taxon>Arthropoda</taxon>
        <taxon>Chelicerata</taxon>
        <taxon>Arachnida</taxon>
        <taxon>Araneae</taxon>
        <taxon>Araneomorphae</taxon>
        <taxon>Entelegynae</taxon>
        <taxon>Araneoidea</taxon>
        <taxon>Araneidae</taxon>
        <taxon>Larinioides</taxon>
    </lineage>
</organism>
<comment type="caution">
    <text evidence="4">The sequence shown here is derived from an EMBL/GenBank/DDBJ whole genome shotgun (WGS) entry which is preliminary data.</text>
</comment>
<dbReference type="EMBL" id="CAXIEN010000335">
    <property type="protein sequence ID" value="CAL1293795.1"/>
    <property type="molecule type" value="Genomic_DNA"/>
</dbReference>
<gene>
    <name evidence="4" type="ORF">LARSCL_LOCUS18398</name>
</gene>
<evidence type="ECO:0000256" key="1">
    <source>
        <dbReference type="PROSITE-ProRule" id="PRU00047"/>
    </source>
</evidence>
<name>A0AAV2BD35_9ARAC</name>
<dbReference type="AlphaFoldDB" id="A0AAV2BD35"/>